<dbReference type="Pfam" id="PF01396">
    <property type="entry name" value="Zn_ribbon_Top1"/>
    <property type="match status" value="4"/>
</dbReference>
<dbReference type="InterPro" id="IPR013497">
    <property type="entry name" value="Topo_IA_cen"/>
</dbReference>
<feature type="site" description="Interaction with DNA" evidence="10">
    <location>
        <position position="33"/>
    </location>
</feature>
<dbReference type="OrthoDB" id="9804262at2"/>
<feature type="site" description="Interaction with DNA" evidence="10">
    <location>
        <position position="155"/>
    </location>
</feature>
<dbReference type="PANTHER" id="PTHR42785">
    <property type="entry name" value="DNA TOPOISOMERASE, TYPE IA, CORE"/>
    <property type="match status" value="1"/>
</dbReference>
<feature type="domain" description="Topo IA-type catalytic" evidence="12">
    <location>
        <begin position="129"/>
        <end position="570"/>
    </location>
</feature>
<evidence type="ECO:0000259" key="12">
    <source>
        <dbReference type="PROSITE" id="PS52039"/>
    </source>
</evidence>
<feature type="site" description="Interaction with DNA" evidence="10">
    <location>
        <position position="502"/>
    </location>
</feature>
<feature type="site" description="Interaction with DNA" evidence="10">
    <location>
        <position position="140"/>
    </location>
</feature>
<dbReference type="GO" id="GO:0006265">
    <property type="term" value="P:DNA topological change"/>
    <property type="evidence" value="ECO:0007669"/>
    <property type="project" value="UniProtKB-UniRule"/>
</dbReference>
<dbReference type="SMART" id="SM00436">
    <property type="entry name" value="TOP1Bc"/>
    <property type="match status" value="1"/>
</dbReference>
<dbReference type="InterPro" id="IPR003601">
    <property type="entry name" value="Topo_IA_2"/>
</dbReference>
<evidence type="ECO:0000313" key="14">
    <source>
        <dbReference type="Proteomes" id="UP000001784"/>
    </source>
</evidence>
<keyword evidence="7 10" id="KW-0799">Topoisomerase</keyword>
<dbReference type="Gene3D" id="3.40.50.140">
    <property type="match status" value="1"/>
</dbReference>
<sequence length="767" mass="85422">MSKSLLIVESPTKAKTLGRYLGKDFIVKASVGHVKDLPKNRLGINLEKDFQPEYQVIRGKKKVISELHEAAAKSGAIFLGPDPDREGEAIAWHIAEEIGATDKPVYRVLFYELTRKAIQEALAKPDRLNRELYEAQQARRILDRLVGYMISPILWQKVKRGLSAGRVQSVALRLICAREKEIRDFDSREYWTITALLGTQASADAPAKSASRRFKAELFRCGKKKCTISTGEEARELVDRLRPLDYRVSKVERRKKKRHPAPPFITSTLQQEAARKLHFSARQTMNVAQRLYEGLELGKEGAVGLITYMRTDSTRLSADAVQAVRDYIAGHWDKAYLPAKPAAYKSKAGAQGAHEAIRPTDVNRTPETVAGFLTKEQLKLYTLIWKRFTACQMAPAVLDQTSVDIAAGDYVLRASGSIVEFPGFMTLYVEGRENGDEDSETEGLLPELKEGEVLRLEDLKADQHFTQPPPRYTEASLIKELEDLGIGRPSTYATILSTILDREYAVVRKKSLFPSELGWLIDGLMVENFPSVVDVDFTAKMEKSLDEIEQGQHPYRNLLAEFYEQFSKTLESARTNMVNLKAVGRRTDLQCPQCGLPLHIRWSRNGPFLACSGYPDCRFSSDYRRDEKGNIEPVAEESTGETCEKCGRPMILKKGRFGNFLACSGYPACKNTKAPGTGIPCPREGCSGELVERVSRGGRHFFGCSRYPECKTAFSGRPVPGKCPSCGTGPLIEKGGKGGSVKRVCVNPSCKYVETVPAAADRKAAKD</sequence>
<reference evidence="13 14" key="1">
    <citation type="submission" date="2006-10" db="EMBL/GenBank/DDBJ databases">
        <title>Complete sequence of Syntrophobacter fumaroxidans MPOB.</title>
        <authorList>
            <consortium name="US DOE Joint Genome Institute"/>
            <person name="Copeland A."/>
            <person name="Lucas S."/>
            <person name="Lapidus A."/>
            <person name="Barry K."/>
            <person name="Detter J.C."/>
            <person name="Glavina del Rio T."/>
            <person name="Hammon N."/>
            <person name="Israni S."/>
            <person name="Pitluck S."/>
            <person name="Goltsman E.G."/>
            <person name="Martinez M."/>
            <person name="Schmutz J."/>
            <person name="Larimer F."/>
            <person name="Land M."/>
            <person name="Hauser L."/>
            <person name="Kyrpides N."/>
            <person name="Kim E."/>
            <person name="Boone D.R."/>
            <person name="Brockman F."/>
            <person name="Culley D."/>
            <person name="Ferry J."/>
            <person name="Gunsalus R."/>
            <person name="McInerney M.J."/>
            <person name="Morrison M."/>
            <person name="Plugge C."/>
            <person name="Rohlin L."/>
            <person name="Scholten J."/>
            <person name="Sieber J."/>
            <person name="Stams A.J.M."/>
            <person name="Worm P."/>
            <person name="Henstra A.M."/>
            <person name="Richardson P."/>
        </authorList>
    </citation>
    <scope>NUCLEOTIDE SEQUENCE [LARGE SCALE GENOMIC DNA]</scope>
    <source>
        <strain evidence="14">DSM 10017 / MPOB</strain>
    </source>
</reference>
<keyword evidence="3" id="KW-0479">Metal-binding</keyword>
<keyword evidence="9 10" id="KW-0413">Isomerase</keyword>
<evidence type="ECO:0000256" key="4">
    <source>
        <dbReference type="ARBA" id="ARBA00022771"/>
    </source>
</evidence>
<feature type="domain" description="Toprim" evidence="11">
    <location>
        <begin position="3"/>
        <end position="114"/>
    </location>
</feature>
<evidence type="ECO:0000256" key="3">
    <source>
        <dbReference type="ARBA" id="ARBA00022723"/>
    </source>
</evidence>
<dbReference type="PANTHER" id="PTHR42785:SF1">
    <property type="entry name" value="DNA TOPOISOMERASE"/>
    <property type="match status" value="1"/>
</dbReference>
<evidence type="ECO:0000256" key="1">
    <source>
        <dbReference type="ARBA" id="ARBA00000213"/>
    </source>
</evidence>
<evidence type="ECO:0000259" key="11">
    <source>
        <dbReference type="PROSITE" id="PS50880"/>
    </source>
</evidence>
<dbReference type="eggNOG" id="COG0550">
    <property type="taxonomic scope" value="Bacteria"/>
</dbReference>
<evidence type="ECO:0000256" key="6">
    <source>
        <dbReference type="ARBA" id="ARBA00022842"/>
    </source>
</evidence>
<evidence type="ECO:0000256" key="10">
    <source>
        <dbReference type="HAMAP-Rule" id="MF_00952"/>
    </source>
</evidence>
<dbReference type="GO" id="GO:0003917">
    <property type="term" value="F:DNA topoisomerase type I (single strand cut, ATP-independent) activity"/>
    <property type="evidence" value="ECO:0007669"/>
    <property type="project" value="UniProtKB-UniRule"/>
</dbReference>
<dbReference type="HOGENOM" id="CLU_002929_4_3_7"/>
<dbReference type="GO" id="GO:0008270">
    <property type="term" value="F:zinc ion binding"/>
    <property type="evidence" value="ECO:0007669"/>
    <property type="project" value="UniProtKB-KW"/>
</dbReference>
<feature type="site" description="Interaction with DNA" evidence="10">
    <location>
        <position position="139"/>
    </location>
</feature>
<dbReference type="InterPro" id="IPR006171">
    <property type="entry name" value="TOPRIM_dom"/>
</dbReference>
<protein>
    <recommendedName>
        <fullName evidence="10">DNA topoisomerase 1</fullName>
        <ecNumber evidence="10">5.6.2.1</ecNumber>
    </recommendedName>
    <alternativeName>
        <fullName evidence="10">DNA topoisomerase I</fullName>
    </alternativeName>
</protein>
<dbReference type="InterPro" id="IPR013824">
    <property type="entry name" value="Topo_IA_cen_sub1"/>
</dbReference>
<dbReference type="PROSITE" id="PS00396">
    <property type="entry name" value="TOPO_IA_1"/>
    <property type="match status" value="1"/>
</dbReference>
<dbReference type="HAMAP" id="MF_00952">
    <property type="entry name" value="Topoisom_1_prok"/>
    <property type="match status" value="1"/>
</dbReference>
<keyword evidence="14" id="KW-1185">Reference proteome</keyword>
<feature type="site" description="Interaction with DNA" evidence="10">
    <location>
        <position position="143"/>
    </location>
</feature>
<dbReference type="Gene3D" id="1.10.460.10">
    <property type="entry name" value="Topoisomerase I, domain 2"/>
    <property type="match status" value="1"/>
</dbReference>
<dbReference type="SUPFAM" id="SSF57783">
    <property type="entry name" value="Zinc beta-ribbon"/>
    <property type="match status" value="2"/>
</dbReference>
<proteinExistence type="inferred from homology"/>
<dbReference type="PRINTS" id="PR00417">
    <property type="entry name" value="PRTPISMRASEI"/>
</dbReference>
<keyword evidence="4" id="KW-0863">Zinc-finger</keyword>
<feature type="site" description="Interaction with DNA" evidence="10">
    <location>
        <position position="148"/>
    </location>
</feature>
<dbReference type="Pfam" id="PF01751">
    <property type="entry name" value="Toprim"/>
    <property type="match status" value="1"/>
</dbReference>
<evidence type="ECO:0000256" key="5">
    <source>
        <dbReference type="ARBA" id="ARBA00022833"/>
    </source>
</evidence>
<dbReference type="InterPro" id="IPR023406">
    <property type="entry name" value="Topo_IA_AS"/>
</dbReference>
<name>A0LER2_SYNFM</name>
<comment type="subunit">
    <text evidence="10">Monomer.</text>
</comment>
<keyword evidence="8 10" id="KW-0238">DNA-binding</keyword>
<dbReference type="FunCoup" id="A0LER2">
    <property type="interactions" value="533"/>
</dbReference>
<dbReference type="InterPro" id="IPR013826">
    <property type="entry name" value="Topo_IA_cen_sub3"/>
</dbReference>
<feature type="active site" description="O-(5'-phospho-DNA)-tyrosine intermediate" evidence="10">
    <location>
        <position position="308"/>
    </location>
</feature>
<comment type="function">
    <text evidence="10">Releases the supercoiling and torsional tension of DNA, which is introduced during the DNA replication and transcription, by transiently cleaving and rejoining one strand of the DNA duplex. Introduces a single-strand break via transesterification at a target site in duplex DNA. The scissile phosphodiester is attacked by the catalytic tyrosine of the enzyme, resulting in the formation of a DNA-(5'-phosphotyrosyl)-enzyme intermediate and the expulsion of a 3'-OH DNA strand. The free DNA strand then undergoes passage around the unbroken strand, thus removing DNA supercoils. Finally, in the religation step, the DNA 3'-OH attacks the covalent intermediate to expel the active-site tyrosine and restore the DNA phosphodiester backbone.</text>
</comment>
<dbReference type="KEGG" id="sfu:Sfum_0213"/>
<dbReference type="InterPro" id="IPR000380">
    <property type="entry name" value="Topo_IA"/>
</dbReference>
<dbReference type="InterPro" id="IPR023405">
    <property type="entry name" value="Topo_IA_core_domain"/>
</dbReference>
<organism evidence="13 14">
    <name type="scientific">Syntrophobacter fumaroxidans (strain DSM 10017 / MPOB)</name>
    <dbReference type="NCBI Taxonomy" id="335543"/>
    <lineage>
        <taxon>Bacteria</taxon>
        <taxon>Pseudomonadati</taxon>
        <taxon>Thermodesulfobacteriota</taxon>
        <taxon>Syntrophobacteria</taxon>
        <taxon>Syntrophobacterales</taxon>
        <taxon>Syntrophobacteraceae</taxon>
        <taxon>Syntrophobacter</taxon>
    </lineage>
</organism>
<dbReference type="InterPro" id="IPR005733">
    <property type="entry name" value="TopoI_bac-type"/>
</dbReference>
<dbReference type="SMART" id="SM00437">
    <property type="entry name" value="TOP1Ac"/>
    <property type="match status" value="1"/>
</dbReference>
<feature type="region of interest" description="Interaction with DNA" evidence="10">
    <location>
        <begin position="163"/>
        <end position="168"/>
    </location>
</feature>
<dbReference type="CDD" id="cd03363">
    <property type="entry name" value="TOPRIM_TopoIA_TopoI"/>
    <property type="match status" value="1"/>
</dbReference>
<dbReference type="InParanoid" id="A0LER2"/>
<comment type="catalytic activity">
    <reaction evidence="1 10">
        <text>ATP-independent breakage of single-stranded DNA, followed by passage and rejoining.</text>
        <dbReference type="EC" id="5.6.2.1"/>
    </reaction>
</comment>
<dbReference type="RefSeq" id="WP_011697087.1">
    <property type="nucleotide sequence ID" value="NC_008554.1"/>
</dbReference>
<dbReference type="InterPro" id="IPR013498">
    <property type="entry name" value="Topo_IA_Znf"/>
</dbReference>
<gene>
    <name evidence="10" type="primary">topA</name>
    <name evidence="13" type="ordered locus">Sfum_0213</name>
</gene>
<dbReference type="InterPro" id="IPR013825">
    <property type="entry name" value="Topo_IA_cen_sub2"/>
</dbReference>
<dbReference type="InterPro" id="IPR034149">
    <property type="entry name" value="TOPRIM_TopoI"/>
</dbReference>
<evidence type="ECO:0000313" key="13">
    <source>
        <dbReference type="EMBL" id="ABK15914.1"/>
    </source>
</evidence>
<dbReference type="InterPro" id="IPR028612">
    <property type="entry name" value="Topoisom_1_IA"/>
</dbReference>
<dbReference type="NCBIfam" id="TIGR01051">
    <property type="entry name" value="topA_bact"/>
    <property type="match status" value="1"/>
</dbReference>
<accession>A0LER2</accession>
<evidence type="ECO:0000256" key="9">
    <source>
        <dbReference type="ARBA" id="ARBA00023235"/>
    </source>
</evidence>
<dbReference type="AlphaFoldDB" id="A0LER2"/>
<keyword evidence="6" id="KW-0460">Magnesium</keyword>
<dbReference type="Gene3D" id="3.30.65.10">
    <property type="entry name" value="Bacterial Topoisomerase I, domain 1"/>
    <property type="match status" value="3"/>
</dbReference>
<dbReference type="EC" id="5.6.2.1" evidence="10"/>
<dbReference type="PROSITE" id="PS50880">
    <property type="entry name" value="TOPRIM"/>
    <property type="match status" value="1"/>
</dbReference>
<keyword evidence="5" id="KW-0862">Zinc</keyword>
<dbReference type="InterPro" id="IPR003602">
    <property type="entry name" value="Topo_IA_DNA-bd_dom"/>
</dbReference>
<dbReference type="SMART" id="SM00493">
    <property type="entry name" value="TOPRIM"/>
    <property type="match status" value="1"/>
</dbReference>
<evidence type="ECO:0000256" key="2">
    <source>
        <dbReference type="ARBA" id="ARBA00009446"/>
    </source>
</evidence>
<comment type="similarity">
    <text evidence="2 10">Belongs to the type IA topoisomerase family.</text>
</comment>
<dbReference type="CDD" id="cd00186">
    <property type="entry name" value="TOP1Ac"/>
    <property type="match status" value="1"/>
</dbReference>
<dbReference type="GO" id="GO:0005694">
    <property type="term" value="C:chromosome"/>
    <property type="evidence" value="ECO:0007669"/>
    <property type="project" value="InterPro"/>
</dbReference>
<dbReference type="PROSITE" id="PS52039">
    <property type="entry name" value="TOPO_IA_2"/>
    <property type="match status" value="1"/>
</dbReference>
<dbReference type="Pfam" id="PF01131">
    <property type="entry name" value="Topoisom_bac"/>
    <property type="match status" value="1"/>
</dbReference>
<feature type="site" description="Interaction with DNA" evidence="10">
    <location>
        <position position="310"/>
    </location>
</feature>
<dbReference type="Gene3D" id="1.10.290.10">
    <property type="entry name" value="Topoisomerase I, domain 4"/>
    <property type="match status" value="1"/>
</dbReference>
<dbReference type="STRING" id="335543.Sfum_0213"/>
<evidence type="ECO:0000256" key="8">
    <source>
        <dbReference type="ARBA" id="ARBA00023125"/>
    </source>
</evidence>
<dbReference type="EMBL" id="CP000478">
    <property type="protein sequence ID" value="ABK15914.1"/>
    <property type="molecule type" value="Genomic_DNA"/>
</dbReference>
<dbReference type="Proteomes" id="UP000001784">
    <property type="component" value="Chromosome"/>
</dbReference>
<evidence type="ECO:0000256" key="7">
    <source>
        <dbReference type="ARBA" id="ARBA00023029"/>
    </source>
</evidence>
<dbReference type="Gene3D" id="2.70.20.10">
    <property type="entry name" value="Topoisomerase I, domain 3"/>
    <property type="match status" value="1"/>
</dbReference>
<dbReference type="SUPFAM" id="SSF56712">
    <property type="entry name" value="Prokaryotic type I DNA topoisomerase"/>
    <property type="match status" value="1"/>
</dbReference>
<dbReference type="GO" id="GO:0003677">
    <property type="term" value="F:DNA binding"/>
    <property type="evidence" value="ECO:0007669"/>
    <property type="project" value="UniProtKB-KW"/>
</dbReference>